<comment type="caution">
    <text evidence="6">The sequence shown here is derived from an EMBL/GenBank/DDBJ whole genome shotgun (WGS) entry which is preliminary data.</text>
</comment>
<dbReference type="SMART" id="SM00155">
    <property type="entry name" value="PLDc"/>
    <property type="match status" value="2"/>
</dbReference>
<dbReference type="PROSITE" id="PS50035">
    <property type="entry name" value="PLD"/>
    <property type="match status" value="2"/>
</dbReference>
<organism evidence="6 7">
    <name type="scientific">Mycolicibacterium moriokaense</name>
    <dbReference type="NCBI Taxonomy" id="39691"/>
    <lineage>
        <taxon>Bacteria</taxon>
        <taxon>Bacillati</taxon>
        <taxon>Actinomycetota</taxon>
        <taxon>Actinomycetes</taxon>
        <taxon>Mycobacteriales</taxon>
        <taxon>Mycobacteriaceae</taxon>
        <taxon>Mycolicibacterium</taxon>
    </lineage>
</organism>
<protein>
    <submittedName>
        <fullName evidence="6">Phosphatidylserine/phosphatidylglycerophosphate/ cardiolipin synthase-like enzyme</fullName>
    </submittedName>
</protein>
<dbReference type="CDD" id="cd09104">
    <property type="entry name" value="PLDc_vPLD1_2_like_1"/>
    <property type="match status" value="1"/>
</dbReference>
<keyword evidence="2" id="KW-0677">Repeat</keyword>
<dbReference type="Pfam" id="PF13091">
    <property type="entry name" value="PLDc_2"/>
    <property type="match status" value="1"/>
</dbReference>
<proteinExistence type="predicted"/>
<dbReference type="CDD" id="cd09105">
    <property type="entry name" value="PLDc_vPLD1_2_like_2"/>
    <property type="match status" value="1"/>
</dbReference>
<evidence type="ECO:0000313" key="6">
    <source>
        <dbReference type="EMBL" id="PXW97397.1"/>
    </source>
</evidence>
<dbReference type="GO" id="GO:0004630">
    <property type="term" value="F:phospholipase D activity"/>
    <property type="evidence" value="ECO:0007669"/>
    <property type="project" value="UniProtKB-EC"/>
</dbReference>
<evidence type="ECO:0000259" key="5">
    <source>
        <dbReference type="PROSITE" id="PS50035"/>
    </source>
</evidence>
<comment type="catalytic activity">
    <reaction evidence="1">
        <text>a 1,2-diacyl-sn-glycero-3-phosphocholine + H2O = a 1,2-diacyl-sn-glycero-3-phosphate + choline + H(+)</text>
        <dbReference type="Rhea" id="RHEA:14445"/>
        <dbReference type="ChEBI" id="CHEBI:15354"/>
        <dbReference type="ChEBI" id="CHEBI:15377"/>
        <dbReference type="ChEBI" id="CHEBI:15378"/>
        <dbReference type="ChEBI" id="CHEBI:57643"/>
        <dbReference type="ChEBI" id="CHEBI:58608"/>
        <dbReference type="EC" id="3.1.4.4"/>
    </reaction>
</comment>
<name>A0A318H2C8_9MYCO</name>
<dbReference type="AlphaFoldDB" id="A0A318H2C8"/>
<dbReference type="PANTHER" id="PTHR18896">
    <property type="entry name" value="PHOSPHOLIPASE D"/>
    <property type="match status" value="1"/>
</dbReference>
<evidence type="ECO:0000256" key="3">
    <source>
        <dbReference type="ARBA" id="ARBA00022801"/>
    </source>
</evidence>
<evidence type="ECO:0000256" key="2">
    <source>
        <dbReference type="ARBA" id="ARBA00022737"/>
    </source>
</evidence>
<reference evidence="6 7" key="2">
    <citation type="submission" date="2018-06" db="EMBL/GenBank/DDBJ databases">
        <title>Sequencing of bacterial isolates from soil warming experiment in Harvard Forest, Massachusetts, USA.</title>
        <authorList>
            <person name="Deangelis K.PhD."/>
        </authorList>
    </citation>
    <scope>NUCLEOTIDE SEQUENCE [LARGE SCALE GENOMIC DNA]</scope>
    <source>
        <strain evidence="6 7">GAS496</strain>
    </source>
</reference>
<dbReference type="EMBL" id="QJJU01000048">
    <property type="protein sequence ID" value="PXW97397.1"/>
    <property type="molecule type" value="Genomic_DNA"/>
</dbReference>
<dbReference type="PANTHER" id="PTHR18896:SF76">
    <property type="entry name" value="PHOSPHOLIPASE"/>
    <property type="match status" value="1"/>
</dbReference>
<sequence>MGVARKMVDRVDRGVGAGLEHWVRGHHHRRLDRLGHTSVFEFAAGSGLWASTDPPPRAGNSVEVLIDGERACGAIATAWMGAHSQVHIAGWHLTPGFELTRDGDTSTVRDILAHLAERVDVRVLLWAGPPVPAFQPTRKMVRAVREQLTGGTRIECVLDSRERTMHCHHEKLVIVDDTVAFVGGIDLTSLSGDRWDSTEHQPRGSLGWHDVATKLRGPIVADVANHFRQRWQEAAGQPLPEPGVPAAAGDVTAQLLRTIPERTYGFSARGEFGILEAYERALRSAHQLIYLENQFLWSTEIAQILIDKLRNPPTEQFRILLLLPAKPNNGADTTRGQLGCLVEADDGAGRLLAVTIHSHNPGSTEALYVHAKVAIVDDRWLTVGSANLNEHSLFNDTEINIATCDPELTRHTRLALWAEHLDRAVEEIDHDPTTVIDGLWRPIAEEQLQHQRNGVALTHRLMQLPAVSRRAERLVGPMRGLLIDG</sequence>
<feature type="domain" description="PLD phosphodiesterase" evidence="5">
    <location>
        <begin position="365"/>
        <end position="392"/>
    </location>
</feature>
<feature type="domain" description="PLD phosphodiesterase" evidence="5">
    <location>
        <begin position="164"/>
        <end position="191"/>
    </location>
</feature>
<evidence type="ECO:0000256" key="4">
    <source>
        <dbReference type="ARBA" id="ARBA00023098"/>
    </source>
</evidence>
<dbReference type="InterPro" id="IPR001736">
    <property type="entry name" value="PLipase_D/transphosphatidylase"/>
</dbReference>
<dbReference type="InterPro" id="IPR015679">
    <property type="entry name" value="PLipase_D_fam"/>
</dbReference>
<dbReference type="Pfam" id="PF00614">
    <property type="entry name" value="PLDc"/>
    <property type="match status" value="1"/>
</dbReference>
<dbReference type="Gene3D" id="3.30.870.10">
    <property type="entry name" value="Endonuclease Chain A"/>
    <property type="match status" value="2"/>
</dbReference>
<dbReference type="OrthoDB" id="8828485at2"/>
<dbReference type="GO" id="GO:0009395">
    <property type="term" value="P:phospholipid catabolic process"/>
    <property type="evidence" value="ECO:0007669"/>
    <property type="project" value="TreeGrafter"/>
</dbReference>
<keyword evidence="7" id="KW-1185">Reference proteome</keyword>
<accession>A0A318H2C8</accession>
<dbReference type="RefSeq" id="WP_110320229.1">
    <property type="nucleotide sequence ID" value="NZ_QJJU01000048.1"/>
</dbReference>
<dbReference type="SUPFAM" id="SSF56024">
    <property type="entry name" value="Phospholipase D/nuclease"/>
    <property type="match status" value="2"/>
</dbReference>
<evidence type="ECO:0000313" key="7">
    <source>
        <dbReference type="Proteomes" id="UP000247781"/>
    </source>
</evidence>
<dbReference type="InterPro" id="IPR025202">
    <property type="entry name" value="PLD-like_dom"/>
</dbReference>
<reference evidence="7" key="1">
    <citation type="submission" date="2018-05" db="EMBL/GenBank/DDBJ databases">
        <authorList>
            <person name="Deangelis K."/>
            <person name="Huntemann M."/>
            <person name="Clum A."/>
            <person name="Pillay M."/>
            <person name="Palaniappan K."/>
            <person name="Varghese N."/>
            <person name="Mikhailova N."/>
            <person name="Stamatis D."/>
            <person name="Reddy T."/>
            <person name="Daum C."/>
            <person name="Shapiro N."/>
            <person name="Ivanova N."/>
            <person name="Kyrpides N."/>
            <person name="Woyke T."/>
        </authorList>
    </citation>
    <scope>NUCLEOTIDE SEQUENCE [LARGE SCALE GENOMIC DNA]</scope>
    <source>
        <strain evidence="7">GAS496</strain>
    </source>
</reference>
<keyword evidence="4" id="KW-0443">Lipid metabolism</keyword>
<gene>
    <name evidence="6" type="ORF">C8E89_14818</name>
</gene>
<dbReference type="Proteomes" id="UP000247781">
    <property type="component" value="Unassembled WGS sequence"/>
</dbReference>
<evidence type="ECO:0000256" key="1">
    <source>
        <dbReference type="ARBA" id="ARBA00000798"/>
    </source>
</evidence>
<keyword evidence="3" id="KW-0378">Hydrolase</keyword>